<keyword evidence="2" id="KW-1185">Reference proteome</keyword>
<keyword evidence="1" id="KW-0503">Monooxygenase</keyword>
<proteinExistence type="predicted"/>
<keyword evidence="1" id="KW-0560">Oxidoreductase</keyword>
<gene>
    <name evidence="1" type="ORF">JR316_0009656</name>
</gene>
<comment type="caution">
    <text evidence="1">The sequence shown here is derived from an EMBL/GenBank/DDBJ whole genome shotgun (WGS) entry which is preliminary data.</text>
</comment>
<dbReference type="EMBL" id="JAFIQS020000009">
    <property type="protein sequence ID" value="KAH9477443.1"/>
    <property type="molecule type" value="Genomic_DNA"/>
</dbReference>
<organism evidence="1 2">
    <name type="scientific">Psilocybe cubensis</name>
    <name type="common">Psychedelic mushroom</name>
    <name type="synonym">Stropharia cubensis</name>
    <dbReference type="NCBI Taxonomy" id="181762"/>
    <lineage>
        <taxon>Eukaryota</taxon>
        <taxon>Fungi</taxon>
        <taxon>Dikarya</taxon>
        <taxon>Basidiomycota</taxon>
        <taxon>Agaricomycotina</taxon>
        <taxon>Agaricomycetes</taxon>
        <taxon>Agaricomycetidae</taxon>
        <taxon>Agaricales</taxon>
        <taxon>Agaricineae</taxon>
        <taxon>Strophariaceae</taxon>
        <taxon>Psilocybe</taxon>
    </lineage>
</organism>
<accession>A0ACB8GP72</accession>
<name>A0ACB8GP72_PSICU</name>
<evidence type="ECO:0000313" key="2">
    <source>
        <dbReference type="Proteomes" id="UP000664032"/>
    </source>
</evidence>
<protein>
    <submittedName>
        <fullName evidence="1">Cytochrome P450 monooxygenase 208</fullName>
    </submittedName>
</protein>
<reference evidence="1" key="1">
    <citation type="submission" date="2021-10" db="EMBL/GenBank/DDBJ databases">
        <title>Psilocybe cubensis genome.</title>
        <authorList>
            <person name="Mckernan K.J."/>
            <person name="Crawford S."/>
            <person name="Trippe A."/>
            <person name="Kane L.T."/>
            <person name="Mclaughlin S."/>
        </authorList>
    </citation>
    <scope>NUCLEOTIDE SEQUENCE</scope>
    <source>
        <strain evidence="1">MGC-MH-2018</strain>
    </source>
</reference>
<sequence length="439" mass="49391">MPESTTLVYVFMGMFGLKMFIDYINRSASRGPYPPGPPPKPLVGNAFDFPTAWPADGYIEWGKKYNSTVVSAEALGNRIIVVNKREDAIELCERRAKLYSDRPYIPILNRLSISLTMEMMYGIEIKSADEPCIALAHKAVKLGTDLLMPGGSLANIVPVLRHIPAWFPGATSLRKADMIGRMTEEVIRIPVDQVKANFNFCEQEEGKAAPSFFTNFIEKKQTLGASNEEEEIIRNIAYTVNGAASDTTISSTGSFFYLMAANPDVQRKAQEEIDGLTGSKRLPTLEDRKSLPFVEAIYREVMRMRPPLPLGVPHRVTEDNYYKGYLIPKGLNSICDISRAMTHDEEDYPEPYTFKPERFFDENGKLIGDDRVIAYGFGRRICVGKHMASSTLWLMMASVLACFNIVKAKDENGNEIDINHEIEDLGLMQYVFVNNFAWV</sequence>
<dbReference type="Proteomes" id="UP000664032">
    <property type="component" value="Unassembled WGS sequence"/>
</dbReference>
<evidence type="ECO:0000313" key="1">
    <source>
        <dbReference type="EMBL" id="KAH9477443.1"/>
    </source>
</evidence>